<dbReference type="SUPFAM" id="SSF50156">
    <property type="entry name" value="PDZ domain-like"/>
    <property type="match status" value="1"/>
</dbReference>
<sequence>MLTLFVLIVILSILVLVHEFGHFYAARRNNVRVEEFGWGIPPRIWGKKIGETIYSINWLPFGGFVKLMGEDLEEGTSPEASKNLDKTVSDERSFRSKTPLQRIVILLAGVFMNVILAVALYFVMFLITNFHTMTLPLFFDYRFKFGQVDRINTVVGAFSPDSVAKTAGIEVGDAILEVDGVPVYSSDDIRRELASKDGKEVRVLTMDIKKTDRPVEALKVSVKANEGGNVLLGVLLTPAFRINYGGSQVQKLTSGFSHTYNMAAYSLHTLGGLFRLAIEERNVAPVSESVSSPVGVSRVISSILTYSGKEILVGLIDLTALLSVSLAIMNVLPFPALDGGRFFFVLVELIRGKKISDKVEGYVHRWGMLFLLALLVLITVKDIRSFF</sequence>
<evidence type="ECO:0000256" key="4">
    <source>
        <dbReference type="ARBA" id="ARBA00022670"/>
    </source>
</evidence>
<evidence type="ECO:0000256" key="6">
    <source>
        <dbReference type="ARBA" id="ARBA00022801"/>
    </source>
</evidence>
<evidence type="ECO:0000256" key="10">
    <source>
        <dbReference type="ARBA" id="ARBA00023136"/>
    </source>
</evidence>
<comment type="caution">
    <text evidence="14">The sequence shown here is derived from an EMBL/GenBank/DDBJ whole genome shotgun (WGS) entry which is preliminary data.</text>
</comment>
<proteinExistence type="inferred from homology"/>
<evidence type="ECO:0000256" key="7">
    <source>
        <dbReference type="ARBA" id="ARBA00022833"/>
    </source>
</evidence>
<keyword evidence="8 11" id="KW-1133">Transmembrane helix</keyword>
<protein>
    <submittedName>
        <fullName evidence="14">RIP metalloprotease</fullName>
    </submittedName>
</protein>
<dbReference type="EMBL" id="DSRT01000185">
    <property type="protein sequence ID" value="HGW29948.1"/>
    <property type="molecule type" value="Genomic_DNA"/>
</dbReference>
<feature type="transmembrane region" description="Helical" evidence="11">
    <location>
        <begin position="311"/>
        <end position="332"/>
    </location>
</feature>
<keyword evidence="5 11" id="KW-0812">Transmembrane</keyword>
<dbReference type="GO" id="GO:0004222">
    <property type="term" value="F:metalloendopeptidase activity"/>
    <property type="evidence" value="ECO:0007669"/>
    <property type="project" value="InterPro"/>
</dbReference>
<dbReference type="CDD" id="cd06163">
    <property type="entry name" value="S2P-M50_PDZ_RseP-like"/>
    <property type="match status" value="1"/>
</dbReference>
<feature type="domain" description="PDZ" evidence="13">
    <location>
        <begin position="155"/>
        <end position="204"/>
    </location>
</feature>
<dbReference type="InterPro" id="IPR004387">
    <property type="entry name" value="Pept_M50_Zn"/>
</dbReference>
<dbReference type="InterPro" id="IPR041489">
    <property type="entry name" value="PDZ_6"/>
</dbReference>
<comment type="cofactor">
    <cofactor evidence="1">
        <name>Zn(2+)</name>
        <dbReference type="ChEBI" id="CHEBI:29105"/>
    </cofactor>
</comment>
<accession>A0A7C4TKX6</accession>
<dbReference type="Pfam" id="PF17820">
    <property type="entry name" value="PDZ_6"/>
    <property type="match status" value="1"/>
</dbReference>
<gene>
    <name evidence="14" type="ORF">ENR63_03440</name>
</gene>
<organism evidence="14">
    <name type="scientific">candidate division WWE3 bacterium</name>
    <dbReference type="NCBI Taxonomy" id="2053526"/>
    <lineage>
        <taxon>Bacteria</taxon>
        <taxon>Katanobacteria</taxon>
    </lineage>
</organism>
<dbReference type="AlphaFoldDB" id="A0A7C4TKX6"/>
<feature type="domain" description="Peptidase M50" evidence="12">
    <location>
        <begin position="7"/>
        <end position="374"/>
    </location>
</feature>
<reference evidence="14" key="1">
    <citation type="journal article" date="2020" name="mSystems">
        <title>Genome- and Community-Level Interaction Insights into Carbon Utilization and Element Cycling Functions of Hydrothermarchaeota in Hydrothermal Sediment.</title>
        <authorList>
            <person name="Zhou Z."/>
            <person name="Liu Y."/>
            <person name="Xu W."/>
            <person name="Pan J."/>
            <person name="Luo Z.H."/>
            <person name="Li M."/>
        </authorList>
    </citation>
    <scope>NUCLEOTIDE SEQUENCE [LARGE SCALE GENOMIC DNA]</scope>
    <source>
        <strain evidence="14">SpSt-417</strain>
    </source>
</reference>
<dbReference type="PANTHER" id="PTHR42837:SF2">
    <property type="entry name" value="MEMBRANE METALLOPROTEASE ARASP2, CHLOROPLASTIC-RELATED"/>
    <property type="match status" value="1"/>
</dbReference>
<keyword evidence="10 11" id="KW-0472">Membrane</keyword>
<name>A0A7C4TKX6_UNCKA</name>
<evidence type="ECO:0000256" key="1">
    <source>
        <dbReference type="ARBA" id="ARBA00001947"/>
    </source>
</evidence>
<keyword evidence="6" id="KW-0378">Hydrolase</keyword>
<dbReference type="GO" id="GO:0006508">
    <property type="term" value="P:proteolysis"/>
    <property type="evidence" value="ECO:0007669"/>
    <property type="project" value="UniProtKB-KW"/>
</dbReference>
<feature type="transmembrane region" description="Helical" evidence="11">
    <location>
        <begin position="103"/>
        <end position="127"/>
    </location>
</feature>
<keyword evidence="9 14" id="KW-0482">Metalloprotease</keyword>
<comment type="subcellular location">
    <subcellularLocation>
        <location evidence="2">Membrane</location>
        <topology evidence="2">Multi-pass membrane protein</topology>
    </subcellularLocation>
</comment>
<keyword evidence="4 14" id="KW-0645">Protease</keyword>
<dbReference type="InterPro" id="IPR008915">
    <property type="entry name" value="Peptidase_M50"/>
</dbReference>
<feature type="transmembrane region" description="Helical" evidence="11">
    <location>
        <begin position="362"/>
        <end position="380"/>
    </location>
</feature>
<evidence type="ECO:0000256" key="9">
    <source>
        <dbReference type="ARBA" id="ARBA00023049"/>
    </source>
</evidence>
<comment type="similarity">
    <text evidence="3">Belongs to the peptidase M50B family.</text>
</comment>
<evidence type="ECO:0000256" key="5">
    <source>
        <dbReference type="ARBA" id="ARBA00022692"/>
    </source>
</evidence>
<dbReference type="Gene3D" id="2.30.42.10">
    <property type="match status" value="1"/>
</dbReference>
<dbReference type="PANTHER" id="PTHR42837">
    <property type="entry name" value="REGULATOR OF SIGMA-E PROTEASE RSEP"/>
    <property type="match status" value="1"/>
</dbReference>
<evidence type="ECO:0000256" key="11">
    <source>
        <dbReference type="SAM" id="Phobius"/>
    </source>
</evidence>
<evidence type="ECO:0000256" key="2">
    <source>
        <dbReference type="ARBA" id="ARBA00004141"/>
    </source>
</evidence>
<dbReference type="InterPro" id="IPR036034">
    <property type="entry name" value="PDZ_sf"/>
</dbReference>
<evidence type="ECO:0000256" key="8">
    <source>
        <dbReference type="ARBA" id="ARBA00022989"/>
    </source>
</evidence>
<evidence type="ECO:0000256" key="3">
    <source>
        <dbReference type="ARBA" id="ARBA00007931"/>
    </source>
</evidence>
<evidence type="ECO:0000259" key="12">
    <source>
        <dbReference type="Pfam" id="PF02163"/>
    </source>
</evidence>
<dbReference type="Pfam" id="PF02163">
    <property type="entry name" value="Peptidase_M50"/>
    <property type="match status" value="1"/>
</dbReference>
<evidence type="ECO:0000313" key="14">
    <source>
        <dbReference type="EMBL" id="HGW29948.1"/>
    </source>
</evidence>
<keyword evidence="7" id="KW-0862">Zinc</keyword>
<evidence type="ECO:0000259" key="13">
    <source>
        <dbReference type="Pfam" id="PF17820"/>
    </source>
</evidence>
<dbReference type="GO" id="GO:0016020">
    <property type="term" value="C:membrane"/>
    <property type="evidence" value="ECO:0007669"/>
    <property type="project" value="UniProtKB-SubCell"/>
</dbReference>